<evidence type="ECO:0000256" key="1">
    <source>
        <dbReference type="ARBA" id="ARBA00022833"/>
    </source>
</evidence>
<dbReference type="PANTHER" id="PTHR12993:SF11">
    <property type="entry name" value="N-ACETYLGLUCOSAMINYL-PHOSPHATIDYLINOSITOL DE-N-ACETYLASE"/>
    <property type="match status" value="1"/>
</dbReference>
<evidence type="ECO:0000313" key="3">
    <source>
        <dbReference type="Proteomes" id="UP001500325"/>
    </source>
</evidence>
<dbReference type="RefSeq" id="WP_345378658.1">
    <property type="nucleotide sequence ID" value="NZ_BAABIC010000003.1"/>
</dbReference>
<proteinExistence type="predicted"/>
<dbReference type="EMBL" id="BAABIC010000003">
    <property type="protein sequence ID" value="GAA4679025.1"/>
    <property type="molecule type" value="Genomic_DNA"/>
</dbReference>
<name>A0ABP8W2P8_9PSEU</name>
<dbReference type="Gene3D" id="3.40.50.10320">
    <property type="entry name" value="LmbE-like"/>
    <property type="match status" value="1"/>
</dbReference>
<gene>
    <name evidence="2" type="ORF">GCM10023215_10040</name>
</gene>
<organism evidence="2 3">
    <name type="scientific">Pseudonocardia yuanmonensis</name>
    <dbReference type="NCBI Taxonomy" id="1095914"/>
    <lineage>
        <taxon>Bacteria</taxon>
        <taxon>Bacillati</taxon>
        <taxon>Actinomycetota</taxon>
        <taxon>Actinomycetes</taxon>
        <taxon>Pseudonocardiales</taxon>
        <taxon>Pseudonocardiaceae</taxon>
        <taxon>Pseudonocardia</taxon>
    </lineage>
</organism>
<evidence type="ECO:0000313" key="2">
    <source>
        <dbReference type="EMBL" id="GAA4679025.1"/>
    </source>
</evidence>
<dbReference type="InterPro" id="IPR024078">
    <property type="entry name" value="LmbE-like_dom_sf"/>
</dbReference>
<protein>
    <submittedName>
        <fullName evidence="2">PIG-L family deacetylase</fullName>
    </submittedName>
</protein>
<keyword evidence="1" id="KW-0862">Zinc</keyword>
<comment type="caution">
    <text evidence="2">The sequence shown here is derived from an EMBL/GenBank/DDBJ whole genome shotgun (WGS) entry which is preliminary data.</text>
</comment>
<sequence length="273" mass="28089">MTAPAAPAPATPLVSAVPALPEPDLRGHTVVALHPHPDDEAIFTGITLRRLADAGARVVLVMATGGELGGSRLPLRPGETVRQRRLAELEHAAELLGVARLVLLGRRDSGLPGGPDSSHARALAGAEPLALASRLAEIVDDEGAGTLLADDELGVYGHPDHRMAGVVGTIAAELTGADAYLATVDRQGLGPDGHLVHGAARAAAVPFGREGGEIALTVAGDARHLAVKRAAILAHASQVDPAELPEQDFAAAYGREWFRRTGPAARPGVLDLL</sequence>
<reference evidence="3" key="1">
    <citation type="journal article" date="2019" name="Int. J. Syst. Evol. Microbiol.">
        <title>The Global Catalogue of Microorganisms (GCM) 10K type strain sequencing project: providing services to taxonomists for standard genome sequencing and annotation.</title>
        <authorList>
            <consortium name="The Broad Institute Genomics Platform"/>
            <consortium name="The Broad Institute Genome Sequencing Center for Infectious Disease"/>
            <person name="Wu L."/>
            <person name="Ma J."/>
        </authorList>
    </citation>
    <scope>NUCLEOTIDE SEQUENCE [LARGE SCALE GENOMIC DNA]</scope>
    <source>
        <strain evidence="3">JCM 18055</strain>
    </source>
</reference>
<dbReference type="InterPro" id="IPR003737">
    <property type="entry name" value="GlcNAc_PI_deacetylase-related"/>
</dbReference>
<dbReference type="PANTHER" id="PTHR12993">
    <property type="entry name" value="N-ACETYLGLUCOSAMINYL-PHOSPHATIDYLINOSITOL DE-N-ACETYLASE-RELATED"/>
    <property type="match status" value="1"/>
</dbReference>
<dbReference type="Proteomes" id="UP001500325">
    <property type="component" value="Unassembled WGS sequence"/>
</dbReference>
<keyword evidence="3" id="KW-1185">Reference proteome</keyword>
<accession>A0ABP8W2P8</accession>
<dbReference type="SUPFAM" id="SSF102588">
    <property type="entry name" value="LmbE-like"/>
    <property type="match status" value="1"/>
</dbReference>
<dbReference type="Pfam" id="PF02585">
    <property type="entry name" value="PIG-L"/>
    <property type="match status" value="1"/>
</dbReference>